<comment type="caution">
    <text evidence="3">The sequence shown here is derived from an EMBL/GenBank/DDBJ whole genome shotgun (WGS) entry which is preliminary data.</text>
</comment>
<dbReference type="Pfam" id="PF20843">
    <property type="entry name" value="Rax2_3"/>
    <property type="match status" value="1"/>
</dbReference>
<name>A0A9W8X8Z2_9PLEO</name>
<dbReference type="Proteomes" id="UP001140513">
    <property type="component" value="Unassembled WGS sequence"/>
</dbReference>
<reference evidence="3" key="1">
    <citation type="submission" date="2022-10" db="EMBL/GenBank/DDBJ databases">
        <title>Tapping the CABI collections for fungal endophytes: first genome assemblies for Collariella, Neodidymelliopsis, Ascochyta clinopodiicola, Didymella pomorum, Didymosphaeria variabile, Neocosmospora piperis and Neocucurbitaria cava.</title>
        <authorList>
            <person name="Hill R."/>
        </authorList>
    </citation>
    <scope>NUCLEOTIDE SEQUENCE</scope>
    <source>
        <strain evidence="3">IMI 356815</strain>
    </source>
</reference>
<proteinExistence type="predicted"/>
<dbReference type="EMBL" id="JAPEUX010000010">
    <property type="protein sequence ID" value="KAJ4344376.1"/>
    <property type="molecule type" value="Genomic_DNA"/>
</dbReference>
<dbReference type="GeneID" id="80915646"/>
<keyword evidence="4" id="KW-1185">Reference proteome</keyword>
<feature type="domain" description="Rax2-like third" evidence="2">
    <location>
        <begin position="3"/>
        <end position="54"/>
    </location>
</feature>
<sequence>MVLSQTNTFDKLDEIYVGFVRAATADFTPTVNMTPIADDVINGLFTMVAQAVEALFNDDNATIALRAHRKRAEKAKLPPELDGASVHTELPDANMPEMPSHANMSEMPAPPAYSDTVELKATF</sequence>
<gene>
    <name evidence="3" type="ORF">N0V89_012116</name>
</gene>
<protein>
    <recommendedName>
        <fullName evidence="2">Rax2-like third domain-containing protein</fullName>
    </recommendedName>
</protein>
<dbReference type="AlphaFoldDB" id="A0A9W8X8Z2"/>
<evidence type="ECO:0000313" key="4">
    <source>
        <dbReference type="Proteomes" id="UP001140513"/>
    </source>
</evidence>
<evidence type="ECO:0000256" key="1">
    <source>
        <dbReference type="SAM" id="MobiDB-lite"/>
    </source>
</evidence>
<dbReference type="InterPro" id="IPR048265">
    <property type="entry name" value="Rax2-like_third"/>
</dbReference>
<dbReference type="RefSeq" id="XP_056064828.1">
    <property type="nucleotide sequence ID" value="XM_056220841.1"/>
</dbReference>
<accession>A0A9W8X8Z2</accession>
<evidence type="ECO:0000259" key="2">
    <source>
        <dbReference type="Pfam" id="PF20843"/>
    </source>
</evidence>
<feature type="region of interest" description="Disordered" evidence="1">
    <location>
        <begin position="71"/>
        <end position="115"/>
    </location>
</feature>
<evidence type="ECO:0000313" key="3">
    <source>
        <dbReference type="EMBL" id="KAJ4344376.1"/>
    </source>
</evidence>
<organism evidence="3 4">
    <name type="scientific">Didymosphaeria variabile</name>
    <dbReference type="NCBI Taxonomy" id="1932322"/>
    <lineage>
        <taxon>Eukaryota</taxon>
        <taxon>Fungi</taxon>
        <taxon>Dikarya</taxon>
        <taxon>Ascomycota</taxon>
        <taxon>Pezizomycotina</taxon>
        <taxon>Dothideomycetes</taxon>
        <taxon>Pleosporomycetidae</taxon>
        <taxon>Pleosporales</taxon>
        <taxon>Massarineae</taxon>
        <taxon>Didymosphaeriaceae</taxon>
        <taxon>Didymosphaeria</taxon>
    </lineage>
</organism>